<dbReference type="EC" id="2.7.7.101" evidence="12"/>
<dbReference type="PANTHER" id="PTHR30313:SF2">
    <property type="entry name" value="DNA PRIMASE"/>
    <property type="match status" value="1"/>
</dbReference>
<keyword evidence="18" id="KW-1185">Reference proteome</keyword>
<evidence type="ECO:0000256" key="8">
    <source>
        <dbReference type="ARBA" id="ARBA00022833"/>
    </source>
</evidence>
<dbReference type="InterPro" id="IPR002694">
    <property type="entry name" value="Znf_CHC2"/>
</dbReference>
<dbReference type="FunFam" id="3.90.980.10:FF:000001">
    <property type="entry name" value="DNA primase"/>
    <property type="match status" value="1"/>
</dbReference>
<keyword evidence="7 14" id="KW-0863">Zinc-finger</keyword>
<dbReference type="CDD" id="cd03364">
    <property type="entry name" value="TOPRIM_DnaG_primases"/>
    <property type="match status" value="1"/>
</dbReference>
<organism evidence="17 18">
    <name type="scientific">Anaerolinea thermophila (strain DSM 14523 / JCM 11388 / NBRC 100420 / UNI-1)</name>
    <dbReference type="NCBI Taxonomy" id="926569"/>
    <lineage>
        <taxon>Bacteria</taxon>
        <taxon>Bacillati</taxon>
        <taxon>Chloroflexota</taxon>
        <taxon>Anaerolineae</taxon>
        <taxon>Anaerolineales</taxon>
        <taxon>Anaerolineaceae</taxon>
        <taxon>Anaerolinea</taxon>
    </lineage>
</organism>
<dbReference type="Pfam" id="PF10410">
    <property type="entry name" value="DnaB_bind"/>
    <property type="match status" value="1"/>
</dbReference>
<dbReference type="Pfam" id="PF01807">
    <property type="entry name" value="Zn_ribbon_DnaG"/>
    <property type="match status" value="1"/>
</dbReference>
<evidence type="ECO:0000256" key="4">
    <source>
        <dbReference type="ARBA" id="ARBA00022695"/>
    </source>
</evidence>
<evidence type="ECO:0000256" key="11">
    <source>
        <dbReference type="ARBA" id="ARBA00023163"/>
    </source>
</evidence>
<dbReference type="InterPro" id="IPR030846">
    <property type="entry name" value="DnaG_bac"/>
</dbReference>
<keyword evidence="6 13" id="KW-0479">Metal-binding</keyword>
<dbReference type="InterPro" id="IPR050219">
    <property type="entry name" value="DnaG_primase"/>
</dbReference>
<keyword evidence="2 12" id="KW-0639">Primosome</keyword>
<comment type="function">
    <text evidence="12 13">RNA polymerase that catalyzes the synthesis of short RNA molecules used as primers for DNA polymerase during DNA replication.</text>
</comment>
<evidence type="ECO:0000256" key="10">
    <source>
        <dbReference type="ARBA" id="ARBA00023125"/>
    </source>
</evidence>
<dbReference type="SUPFAM" id="SSF56731">
    <property type="entry name" value="DNA primase core"/>
    <property type="match status" value="1"/>
</dbReference>
<dbReference type="InParanoid" id="E8N391"/>
<dbReference type="Pfam" id="PF08275">
    <property type="entry name" value="DNAG_N"/>
    <property type="match status" value="1"/>
</dbReference>
<keyword evidence="3 12" id="KW-0808">Transferase</keyword>
<dbReference type="InterPro" id="IPR006295">
    <property type="entry name" value="DNA_primase_DnaG"/>
</dbReference>
<feature type="zinc finger region" description="CHC2-type" evidence="14">
    <location>
        <begin position="34"/>
        <end position="60"/>
    </location>
</feature>
<evidence type="ECO:0000256" key="7">
    <source>
        <dbReference type="ARBA" id="ARBA00022771"/>
    </source>
</evidence>
<keyword evidence="4 12" id="KW-0548">Nucleotidyltransferase</keyword>
<dbReference type="NCBIfam" id="TIGR01391">
    <property type="entry name" value="dnaG"/>
    <property type="match status" value="1"/>
</dbReference>
<accession>E8N391</accession>
<dbReference type="Gene3D" id="3.90.580.10">
    <property type="entry name" value="Zinc finger, CHC2-type domain"/>
    <property type="match status" value="1"/>
</dbReference>
<dbReference type="HAMAP" id="MF_00974">
    <property type="entry name" value="DNA_primase_DnaG"/>
    <property type="match status" value="1"/>
</dbReference>
<dbReference type="FunFam" id="3.40.1360.10:FF:000002">
    <property type="entry name" value="DNA primase"/>
    <property type="match status" value="1"/>
</dbReference>
<dbReference type="GO" id="GO:0006269">
    <property type="term" value="P:DNA replication, synthesis of primer"/>
    <property type="evidence" value="ECO:0007669"/>
    <property type="project" value="UniProtKB-UniRule"/>
</dbReference>
<dbReference type="Gene3D" id="3.90.980.10">
    <property type="entry name" value="DNA primase, catalytic core, N-terminal domain"/>
    <property type="match status" value="1"/>
</dbReference>
<dbReference type="PANTHER" id="PTHR30313">
    <property type="entry name" value="DNA PRIMASE"/>
    <property type="match status" value="1"/>
</dbReference>
<dbReference type="GO" id="GO:0008270">
    <property type="term" value="F:zinc ion binding"/>
    <property type="evidence" value="ECO:0007669"/>
    <property type="project" value="UniProtKB-KW"/>
</dbReference>
<evidence type="ECO:0000256" key="6">
    <source>
        <dbReference type="ARBA" id="ARBA00022723"/>
    </source>
</evidence>
<keyword evidence="1 12" id="KW-0240">DNA-directed RNA polymerase</keyword>
<dbReference type="eggNOG" id="COG0358">
    <property type="taxonomic scope" value="Bacteria"/>
</dbReference>
<evidence type="ECO:0000256" key="3">
    <source>
        <dbReference type="ARBA" id="ARBA00022679"/>
    </source>
</evidence>
<evidence type="ECO:0000256" key="5">
    <source>
        <dbReference type="ARBA" id="ARBA00022705"/>
    </source>
</evidence>
<feature type="region of interest" description="Disordered" evidence="15">
    <location>
        <begin position="444"/>
        <end position="464"/>
    </location>
</feature>
<dbReference type="PROSITE" id="PS50880">
    <property type="entry name" value="TOPRIM"/>
    <property type="match status" value="1"/>
</dbReference>
<evidence type="ECO:0000313" key="18">
    <source>
        <dbReference type="Proteomes" id="UP000008922"/>
    </source>
</evidence>
<name>E8N391_ANATU</name>
<dbReference type="InterPro" id="IPR013264">
    <property type="entry name" value="DNAG_N"/>
</dbReference>
<dbReference type="InterPro" id="IPR019475">
    <property type="entry name" value="DNA_primase_DnaB-bd"/>
</dbReference>
<evidence type="ECO:0000256" key="14">
    <source>
        <dbReference type="PIRSR" id="PIRSR002811-1"/>
    </source>
</evidence>
<dbReference type="HOGENOM" id="CLU_013501_3_1_0"/>
<evidence type="ECO:0000256" key="15">
    <source>
        <dbReference type="SAM" id="MobiDB-lite"/>
    </source>
</evidence>
<dbReference type="GO" id="GO:0003899">
    <property type="term" value="F:DNA-directed RNA polymerase activity"/>
    <property type="evidence" value="ECO:0007669"/>
    <property type="project" value="UniProtKB-UniRule"/>
</dbReference>
<protein>
    <recommendedName>
        <fullName evidence="12 13">DNA primase</fullName>
        <ecNumber evidence="12">2.7.7.101</ecNumber>
    </recommendedName>
</protein>
<dbReference type="FunCoup" id="E8N391">
    <property type="interactions" value="304"/>
</dbReference>
<dbReference type="EMBL" id="AP012029">
    <property type="protein sequence ID" value="BAJ62905.1"/>
    <property type="molecule type" value="Genomic_DNA"/>
</dbReference>
<feature type="domain" description="Toprim" evidence="16">
    <location>
        <begin position="255"/>
        <end position="337"/>
    </location>
</feature>
<evidence type="ECO:0000259" key="16">
    <source>
        <dbReference type="PROSITE" id="PS50880"/>
    </source>
</evidence>
<comment type="subunit">
    <text evidence="12">Monomer. Interacts with DnaB.</text>
</comment>
<comment type="similarity">
    <text evidence="12 13">Belongs to the DnaG primase family.</text>
</comment>
<comment type="caution">
    <text evidence="12">Lacks conserved residue(s) required for the propagation of feature annotation.</text>
</comment>
<dbReference type="InterPro" id="IPR036977">
    <property type="entry name" value="DNA_primase_Znf_CHC2"/>
</dbReference>
<dbReference type="InterPro" id="IPR006171">
    <property type="entry name" value="TOPRIM_dom"/>
</dbReference>
<dbReference type="SMART" id="SM00493">
    <property type="entry name" value="TOPRIM"/>
    <property type="match status" value="1"/>
</dbReference>
<dbReference type="KEGG" id="atm:ANT_08710"/>
<dbReference type="SUPFAM" id="SSF57783">
    <property type="entry name" value="Zinc beta-ribbon"/>
    <property type="match status" value="1"/>
</dbReference>
<dbReference type="STRING" id="926569.ANT_08710"/>
<evidence type="ECO:0000313" key="17">
    <source>
        <dbReference type="EMBL" id="BAJ62905.1"/>
    </source>
</evidence>
<reference evidence="17 18" key="1">
    <citation type="submission" date="2010-12" db="EMBL/GenBank/DDBJ databases">
        <title>Whole genome sequence of Anaerolinea thermophila UNI-1.</title>
        <authorList>
            <person name="Narita-Yamada S."/>
            <person name="Kishi E."/>
            <person name="Watanabe Y."/>
            <person name="Takasaki K."/>
            <person name="Ankai A."/>
            <person name="Oguchi A."/>
            <person name="Fukui S."/>
            <person name="Takahashi M."/>
            <person name="Yashiro I."/>
            <person name="Hosoyama A."/>
            <person name="Sekiguchi Y."/>
            <person name="Hanada S."/>
            <person name="Fujita N."/>
        </authorList>
    </citation>
    <scope>NUCLEOTIDE SEQUENCE [LARGE SCALE GENOMIC DNA]</scope>
    <source>
        <strain evidence="18">DSM 14523 / JCM 11388 / NBRC 100420 / UNI-1</strain>
    </source>
</reference>
<gene>
    <name evidence="12 17" type="primary">dnaG</name>
    <name evidence="17" type="ordered locus">ANT_08710</name>
</gene>
<sequence>MTAIDEIKSRIDIVDLVSETVQLRRAGKNYTGFCPFHPNTRTPSFVVFPETGTWRCFGACNEGGDIFRFVMKKEGWDFSQALHFLAEKAGVKLEVMTPQKEEEREEFERLRALLEEAVTFYRFHLLETPAGKPALEYLYHRGLTRATIEAFGLGYAPEGWDNALKYFTGKKYSIDDLRQAGLLSESEEGRVFDRFRHRIMFPIRDVNGKMAGFGARILNPQDMPKFLNSPQTPLFDKGKLLYGLDRARKAIRQMDQAVIVEGYLDVIALHQAGFENAVSPMGTALTEDQLRLLKRFTRRIVLALDPDTAGQKATLRGLEVARQAMDQSTEVVFDARGLLRHEARLQADLRVVTLPEGKDPDDLVLSDPEAWKTLIANARPVVIHVMETLAAGQNLDDPKVKSEIAAQVLPLIEDIGNPIEREDYRQRLARLLRVDERAFVGMSTPRAERTPRRRREPVPATAKPPVLTTVRPTRALEEQTLRLLLHFLELLSDLDRFLQQNRLARLGVMDFEQADHQQLMRVILDAMNQDEYDVDEYVRQFTPESLQEKLSDYLKPLGEKEISPQEAFEQLVRTILRLRELHIREVLDQLRFLSAEGQGDSDFQTGLLESMKQSAEILRYIHYAQKQPMILP</sequence>
<keyword evidence="9" id="KW-0460">Magnesium</keyword>
<evidence type="ECO:0000256" key="1">
    <source>
        <dbReference type="ARBA" id="ARBA00022478"/>
    </source>
</evidence>
<dbReference type="GO" id="GO:1990077">
    <property type="term" value="C:primosome complex"/>
    <property type="evidence" value="ECO:0007669"/>
    <property type="project" value="UniProtKB-KW"/>
</dbReference>
<keyword evidence="8 13" id="KW-0862">Zinc</keyword>
<dbReference type="GO" id="GO:0003677">
    <property type="term" value="F:DNA binding"/>
    <property type="evidence" value="ECO:0007669"/>
    <property type="project" value="UniProtKB-KW"/>
</dbReference>
<dbReference type="InterPro" id="IPR034151">
    <property type="entry name" value="TOPRIM_DnaG_bac"/>
</dbReference>
<dbReference type="InterPro" id="IPR037068">
    <property type="entry name" value="DNA_primase_core_N_sf"/>
</dbReference>
<dbReference type="Gene3D" id="3.40.1360.10">
    <property type="match status" value="1"/>
</dbReference>
<keyword evidence="11 12" id="KW-0804">Transcription</keyword>
<dbReference type="Pfam" id="PF13662">
    <property type="entry name" value="Toprim_4"/>
    <property type="match status" value="1"/>
</dbReference>
<dbReference type="AlphaFoldDB" id="E8N391"/>
<dbReference type="SMART" id="SM00400">
    <property type="entry name" value="ZnF_CHCC"/>
    <property type="match status" value="1"/>
</dbReference>
<comment type="catalytic activity">
    <reaction evidence="12">
        <text>ssDNA + n NTP = ssDNA/pppN(pN)n-1 hybrid + (n-1) diphosphate.</text>
        <dbReference type="EC" id="2.7.7.101"/>
    </reaction>
</comment>
<dbReference type="GO" id="GO:0005737">
    <property type="term" value="C:cytoplasm"/>
    <property type="evidence" value="ECO:0007669"/>
    <property type="project" value="TreeGrafter"/>
</dbReference>
<keyword evidence="10 12" id="KW-0238">DNA-binding</keyword>
<evidence type="ECO:0000256" key="2">
    <source>
        <dbReference type="ARBA" id="ARBA00022515"/>
    </source>
</evidence>
<dbReference type="FunFam" id="3.90.580.10:FF:000001">
    <property type="entry name" value="DNA primase"/>
    <property type="match status" value="1"/>
</dbReference>
<dbReference type="PIRSF" id="PIRSF002811">
    <property type="entry name" value="DnaG"/>
    <property type="match status" value="1"/>
</dbReference>
<dbReference type="RefSeq" id="WP_013559297.1">
    <property type="nucleotide sequence ID" value="NC_014960.1"/>
</dbReference>
<dbReference type="OrthoDB" id="9803773at2"/>
<dbReference type="Proteomes" id="UP000008922">
    <property type="component" value="Chromosome"/>
</dbReference>
<evidence type="ECO:0000256" key="12">
    <source>
        <dbReference type="HAMAP-Rule" id="MF_00974"/>
    </source>
</evidence>
<evidence type="ECO:0000256" key="9">
    <source>
        <dbReference type="ARBA" id="ARBA00022842"/>
    </source>
</evidence>
<comment type="cofactor">
    <cofactor evidence="13 14">
        <name>Zn(2+)</name>
        <dbReference type="ChEBI" id="CHEBI:29105"/>
    </cofactor>
    <text evidence="13 14">Binds 1 zinc ion per monomer.</text>
</comment>
<keyword evidence="5 12" id="KW-0235">DNA replication</keyword>
<proteinExistence type="inferred from homology"/>
<evidence type="ECO:0000256" key="13">
    <source>
        <dbReference type="PIRNR" id="PIRNR002811"/>
    </source>
</evidence>
<dbReference type="GO" id="GO:0000428">
    <property type="term" value="C:DNA-directed RNA polymerase complex"/>
    <property type="evidence" value="ECO:0007669"/>
    <property type="project" value="UniProtKB-KW"/>
</dbReference>